<feature type="compositionally biased region" description="Polar residues" evidence="1">
    <location>
        <begin position="38"/>
        <end position="47"/>
    </location>
</feature>
<proteinExistence type="predicted"/>
<feature type="compositionally biased region" description="Polar residues" evidence="1">
    <location>
        <begin position="55"/>
        <end position="80"/>
    </location>
</feature>
<gene>
    <name evidence="2" type="ORF">DAPPUDRAFT_94708</name>
</gene>
<accession>E9FSU4</accession>
<dbReference type="KEGG" id="dpx:DAPPUDRAFT_94708"/>
<keyword evidence="3" id="KW-1185">Reference proteome</keyword>
<sequence>VPAVPRSSVDTEPPYDTEMEDSQSDNVLLKIRERNKHPSTSNGQEAGSVSIKATMDSTGTGSVSVGQPSQPAADKSSNNGSASLYSAGIVGLLSPFAIHRLPVVVVIVVLHCTRIHIPA</sequence>
<organism evidence="2 3">
    <name type="scientific">Daphnia pulex</name>
    <name type="common">Water flea</name>
    <dbReference type="NCBI Taxonomy" id="6669"/>
    <lineage>
        <taxon>Eukaryota</taxon>
        <taxon>Metazoa</taxon>
        <taxon>Ecdysozoa</taxon>
        <taxon>Arthropoda</taxon>
        <taxon>Crustacea</taxon>
        <taxon>Branchiopoda</taxon>
        <taxon>Diplostraca</taxon>
        <taxon>Cladocera</taxon>
        <taxon>Anomopoda</taxon>
        <taxon>Daphniidae</taxon>
        <taxon>Daphnia</taxon>
    </lineage>
</organism>
<dbReference type="EMBL" id="GL732524">
    <property type="protein sequence ID" value="EFX89759.1"/>
    <property type="molecule type" value="Genomic_DNA"/>
</dbReference>
<dbReference type="InParanoid" id="E9FSU4"/>
<dbReference type="Proteomes" id="UP000000305">
    <property type="component" value="Unassembled WGS sequence"/>
</dbReference>
<protein>
    <submittedName>
        <fullName evidence="2">Uncharacterized protein</fullName>
    </submittedName>
</protein>
<dbReference type="HOGENOM" id="CLU_2067228_0_0_1"/>
<name>E9FSU4_DAPPU</name>
<evidence type="ECO:0000313" key="2">
    <source>
        <dbReference type="EMBL" id="EFX89759.1"/>
    </source>
</evidence>
<dbReference type="AlphaFoldDB" id="E9FSU4"/>
<feature type="compositionally biased region" description="Acidic residues" evidence="1">
    <location>
        <begin position="13"/>
        <end position="23"/>
    </location>
</feature>
<evidence type="ECO:0000313" key="3">
    <source>
        <dbReference type="Proteomes" id="UP000000305"/>
    </source>
</evidence>
<reference evidence="2 3" key="1">
    <citation type="journal article" date="2011" name="Science">
        <title>The ecoresponsive genome of Daphnia pulex.</title>
        <authorList>
            <person name="Colbourne J.K."/>
            <person name="Pfrender M.E."/>
            <person name="Gilbert D."/>
            <person name="Thomas W.K."/>
            <person name="Tucker A."/>
            <person name="Oakley T.H."/>
            <person name="Tokishita S."/>
            <person name="Aerts A."/>
            <person name="Arnold G.J."/>
            <person name="Basu M.K."/>
            <person name="Bauer D.J."/>
            <person name="Caceres C.E."/>
            <person name="Carmel L."/>
            <person name="Casola C."/>
            <person name="Choi J.H."/>
            <person name="Detter J.C."/>
            <person name="Dong Q."/>
            <person name="Dusheyko S."/>
            <person name="Eads B.D."/>
            <person name="Frohlich T."/>
            <person name="Geiler-Samerotte K.A."/>
            <person name="Gerlach D."/>
            <person name="Hatcher P."/>
            <person name="Jogdeo S."/>
            <person name="Krijgsveld J."/>
            <person name="Kriventseva E.V."/>
            <person name="Kultz D."/>
            <person name="Laforsch C."/>
            <person name="Lindquist E."/>
            <person name="Lopez J."/>
            <person name="Manak J.R."/>
            <person name="Muller J."/>
            <person name="Pangilinan J."/>
            <person name="Patwardhan R.P."/>
            <person name="Pitluck S."/>
            <person name="Pritham E.J."/>
            <person name="Rechtsteiner A."/>
            <person name="Rho M."/>
            <person name="Rogozin I.B."/>
            <person name="Sakarya O."/>
            <person name="Salamov A."/>
            <person name="Schaack S."/>
            <person name="Shapiro H."/>
            <person name="Shiga Y."/>
            <person name="Skalitzky C."/>
            <person name="Smith Z."/>
            <person name="Souvorov A."/>
            <person name="Sung W."/>
            <person name="Tang Z."/>
            <person name="Tsuchiya D."/>
            <person name="Tu H."/>
            <person name="Vos H."/>
            <person name="Wang M."/>
            <person name="Wolf Y.I."/>
            <person name="Yamagata H."/>
            <person name="Yamada T."/>
            <person name="Ye Y."/>
            <person name="Shaw J.R."/>
            <person name="Andrews J."/>
            <person name="Crease T.J."/>
            <person name="Tang H."/>
            <person name="Lucas S.M."/>
            <person name="Robertson H.M."/>
            <person name="Bork P."/>
            <person name="Koonin E.V."/>
            <person name="Zdobnov E.M."/>
            <person name="Grigoriev I.V."/>
            <person name="Lynch M."/>
            <person name="Boore J.L."/>
        </authorList>
    </citation>
    <scope>NUCLEOTIDE SEQUENCE [LARGE SCALE GENOMIC DNA]</scope>
</reference>
<evidence type="ECO:0000256" key="1">
    <source>
        <dbReference type="SAM" id="MobiDB-lite"/>
    </source>
</evidence>
<feature type="region of interest" description="Disordered" evidence="1">
    <location>
        <begin position="1"/>
        <end position="80"/>
    </location>
</feature>
<feature type="non-terminal residue" evidence="2">
    <location>
        <position position="119"/>
    </location>
</feature>